<name>A0A3N7FGU2_POPTR</name>
<organism evidence="2">
    <name type="scientific">Populus trichocarpa</name>
    <name type="common">Western balsam poplar</name>
    <name type="synonym">Populus balsamifera subsp. trichocarpa</name>
    <dbReference type="NCBI Taxonomy" id="3694"/>
    <lineage>
        <taxon>Eukaryota</taxon>
        <taxon>Viridiplantae</taxon>
        <taxon>Streptophyta</taxon>
        <taxon>Embryophyta</taxon>
        <taxon>Tracheophyta</taxon>
        <taxon>Spermatophyta</taxon>
        <taxon>Magnoliopsida</taxon>
        <taxon>eudicotyledons</taxon>
        <taxon>Gunneridae</taxon>
        <taxon>Pentapetalae</taxon>
        <taxon>rosids</taxon>
        <taxon>fabids</taxon>
        <taxon>Malpighiales</taxon>
        <taxon>Salicaceae</taxon>
        <taxon>Saliceae</taxon>
        <taxon>Populus</taxon>
    </lineage>
</organism>
<dbReference type="AlphaFoldDB" id="A0A3N7FGU2"/>
<proteinExistence type="predicted"/>
<feature type="region of interest" description="Disordered" evidence="1">
    <location>
        <begin position="33"/>
        <end position="53"/>
    </location>
</feature>
<accession>A0A3N7FGU2</accession>
<dbReference type="InParanoid" id="A0A3N7FGU2"/>
<sequence length="53" mass="6021">MGVLLTAEEALQMELTPVAAWTWRMAEQQELNPAEHFPGKKRNPALHELTTAY</sequence>
<gene>
    <name evidence="2" type="ORF">POPTR_T074001</name>
</gene>
<evidence type="ECO:0000313" key="2">
    <source>
        <dbReference type="EMBL" id="RQO95163.1"/>
    </source>
</evidence>
<protein>
    <submittedName>
        <fullName evidence="2">Uncharacterized protein</fullName>
    </submittedName>
</protein>
<evidence type="ECO:0000256" key="1">
    <source>
        <dbReference type="SAM" id="MobiDB-lite"/>
    </source>
</evidence>
<dbReference type="EMBL" id="KZ623544">
    <property type="protein sequence ID" value="RQO95163.1"/>
    <property type="molecule type" value="Genomic_DNA"/>
</dbReference>
<reference evidence="2" key="2">
    <citation type="submission" date="2017-07" db="EMBL/GenBank/DDBJ databases">
        <title>WGS assembly of Populus trichocarpa.</title>
        <authorList>
            <person name="Tuskan G."/>
            <person name="Difazio S."/>
            <person name="Jansson S."/>
            <person name="Bohlmann J."/>
            <person name="Grigoriev I."/>
            <person name="Hellsten U."/>
            <person name="Putnam N."/>
            <person name="Ralph S."/>
            <person name="Rombauts S."/>
            <person name="Salamov A."/>
            <person name="Schein J."/>
            <person name="Sterck L."/>
            <person name="Aerts A."/>
            <person name="Bhalerao R."/>
            <person name="Bhalerao R."/>
            <person name="Blaudez D."/>
            <person name="Boerjan W."/>
            <person name="Brun A."/>
            <person name="Brunner A."/>
            <person name="Busov V."/>
            <person name="Campbell M."/>
            <person name="Carlson J."/>
            <person name="Chalot M."/>
            <person name="Chapman J."/>
            <person name="Chen G."/>
            <person name="Cooper D."/>
            <person name="Coutinho P."/>
            <person name="Couturier J."/>
            <person name="Covert S."/>
            <person name="Cronk Q."/>
            <person name="Cunningham R."/>
            <person name="Davis J."/>
            <person name="Degroeve S."/>
            <person name="Dejardin A."/>
            <person name="Depamphilis C."/>
            <person name="Detter J."/>
            <person name="Dirks B."/>
            <person name="Dubchak I."/>
            <person name="Duplessis S."/>
            <person name="Ehlting J."/>
            <person name="Ellis B."/>
            <person name="Gendler K."/>
            <person name="Goodstein D."/>
            <person name="Gribskov M."/>
            <person name="Grimwood J."/>
            <person name="Groover A."/>
            <person name="Gunter L."/>
            <person name="Hamberger B."/>
            <person name="Heinze B."/>
            <person name="Helariutta Y."/>
            <person name="Henrissat B."/>
            <person name="Holligan D."/>
            <person name="Holt R."/>
            <person name="Huang W."/>
            <person name="Islam-Faridi N."/>
            <person name="Jones S."/>
            <person name="Jones-Rhoades M."/>
            <person name="Jorgensen R."/>
            <person name="Joshi C."/>
            <person name="Kangasjarvi J."/>
            <person name="Karlsson J."/>
            <person name="Kelleher C."/>
            <person name="Kirkpatrick R."/>
            <person name="Kirst M."/>
            <person name="Kohler A."/>
            <person name="Kalluri U."/>
            <person name="Larimer F."/>
            <person name="Leebens-Mack J."/>
            <person name="Leple J."/>
            <person name="Locascio P."/>
            <person name="Lou Y."/>
            <person name="Lucas S."/>
            <person name="Martin F."/>
            <person name="Montanini B."/>
            <person name="Napoli C."/>
            <person name="Nelson D."/>
            <person name="Nelson C."/>
            <person name="Nieminen K."/>
            <person name="Nilsson O."/>
            <person name="Pereda V."/>
            <person name="Peter G."/>
            <person name="Philippe R."/>
            <person name="Pilate G."/>
            <person name="Poliakov A."/>
            <person name="Razumovskaya J."/>
            <person name="Richardson P."/>
            <person name="Rinaldi C."/>
            <person name="Ritland K."/>
            <person name="Rouze P."/>
            <person name="Ryaboy D."/>
            <person name="Schmutz J."/>
            <person name="Schrader J."/>
            <person name="Segerman B."/>
            <person name="Shin H."/>
            <person name="Siddiqui A."/>
            <person name="Sterky F."/>
            <person name="Terry A."/>
            <person name="Tsai C."/>
            <person name="Uberbacher E."/>
            <person name="Unneberg P."/>
            <person name="Vahala J."/>
            <person name="Wall K."/>
            <person name="Wessler S."/>
            <person name="Yang G."/>
            <person name="Yin T."/>
            <person name="Douglas C."/>
            <person name="Marra M."/>
            <person name="Sandberg G."/>
            <person name="Van De Peer Y."/>
            <person name="Rokhsar D."/>
        </authorList>
    </citation>
    <scope>NUCLEOTIDE SEQUENCE</scope>
    <source>
        <strain evidence="2">Nisqually-1</strain>
    </source>
</reference>
<reference evidence="2" key="1">
    <citation type="journal article" date="2006" name="Science">
        <title>The genome of black cottonwood, Populus trichocarpa (Torr. &amp; Gray).</title>
        <authorList>
            <person name="Tuskan G.A."/>
            <person name="Difazio S."/>
            <person name="Jansson S."/>
            <person name="Bohlmann J."/>
            <person name="Grigoriev I."/>
            <person name="Hellsten U."/>
            <person name="Putnam N."/>
            <person name="Ralph S."/>
            <person name="Rombauts S."/>
            <person name="Salamov A."/>
            <person name="Schein J."/>
            <person name="Sterck L."/>
            <person name="Aerts A."/>
            <person name="Bhalerao R.R."/>
            <person name="Bhalerao R.P."/>
            <person name="Blaudez D."/>
            <person name="Boerjan W."/>
            <person name="Brun A."/>
            <person name="Brunner A."/>
            <person name="Busov V."/>
            <person name="Campbell M."/>
            <person name="Carlson J."/>
            <person name="Chalot M."/>
            <person name="Chapman J."/>
            <person name="Chen G.L."/>
            <person name="Cooper D."/>
            <person name="Coutinho P.M."/>
            <person name="Couturier J."/>
            <person name="Covert S."/>
            <person name="Cronk Q."/>
            <person name="Cunningham R."/>
            <person name="Davis J."/>
            <person name="Degroeve S."/>
            <person name="Dejardin A."/>
            <person name="Depamphilis C."/>
            <person name="Detter J."/>
            <person name="Dirks B."/>
            <person name="Dubchak I."/>
            <person name="Duplessis S."/>
            <person name="Ehlting J."/>
            <person name="Ellis B."/>
            <person name="Gendler K."/>
            <person name="Goodstein D."/>
            <person name="Gribskov M."/>
            <person name="Grimwood J."/>
            <person name="Groover A."/>
            <person name="Gunter L."/>
            <person name="Hamberger B."/>
            <person name="Heinze B."/>
            <person name="Helariutta Y."/>
            <person name="Henrissat B."/>
            <person name="Holligan D."/>
            <person name="Holt R."/>
            <person name="Huang W."/>
            <person name="Islam-Faridi N."/>
            <person name="Jones S."/>
            <person name="Jones-Rhoades M."/>
            <person name="Jorgensen R."/>
            <person name="Joshi C."/>
            <person name="Kangasjarvi J."/>
            <person name="Karlsson J."/>
            <person name="Kelleher C."/>
            <person name="Kirkpatrick R."/>
            <person name="Kirst M."/>
            <person name="Kohler A."/>
            <person name="Kalluri U."/>
            <person name="Larimer F."/>
            <person name="Leebens-Mack J."/>
            <person name="Leple J.C."/>
            <person name="Locascio P."/>
            <person name="Lou Y."/>
            <person name="Lucas S."/>
            <person name="Martin F."/>
            <person name="Montanini B."/>
            <person name="Napoli C."/>
            <person name="Nelson D.R."/>
            <person name="Nelson C."/>
            <person name="Nieminen K."/>
            <person name="Nilsson O."/>
            <person name="Pereda V."/>
            <person name="Peter G."/>
            <person name="Philippe R."/>
            <person name="Pilate G."/>
            <person name="Poliakov A."/>
            <person name="Razumovskaya J."/>
            <person name="Richardson P."/>
            <person name="Rinaldi C."/>
            <person name="Ritland K."/>
            <person name="Rouze P."/>
            <person name="Ryaboy D."/>
            <person name="Schmutz J."/>
            <person name="Schrader J."/>
            <person name="Segerman B."/>
            <person name="Shin H."/>
            <person name="Siddiqui A."/>
            <person name="Sterky F."/>
            <person name="Terry A."/>
            <person name="Tsai C.J."/>
            <person name="Uberbacher E."/>
            <person name="Unneberg P."/>
            <person name="Vahala J."/>
            <person name="Wall K."/>
            <person name="Wessler S."/>
            <person name="Yang G."/>
            <person name="Yin T."/>
            <person name="Douglas C."/>
            <person name="Marra M."/>
            <person name="Sandberg G."/>
            <person name="Van de Peer Y."/>
            <person name="Rokhsar D."/>
        </authorList>
    </citation>
    <scope>NUCLEOTIDE SEQUENCE [LARGE SCALE GENOMIC DNA]</scope>
    <source>
        <strain evidence="2">Nisqually-1</strain>
    </source>
</reference>